<dbReference type="SUPFAM" id="SSF64268">
    <property type="entry name" value="PX domain"/>
    <property type="match status" value="1"/>
</dbReference>
<proteinExistence type="inferred from homology"/>
<evidence type="ECO:0000256" key="2">
    <source>
        <dbReference type="ARBA" id="ARBA00022448"/>
    </source>
</evidence>
<comment type="similarity">
    <text evidence="1">Belongs to the sorting nexin family.</text>
</comment>
<dbReference type="GeneTree" id="ENSGT00950000183212"/>
<dbReference type="GO" id="GO:0035091">
    <property type="term" value="F:phosphatidylinositol binding"/>
    <property type="evidence" value="ECO:0007669"/>
    <property type="project" value="InterPro"/>
</dbReference>
<sequence>MVQVLWVSAPFLLHLRSGYIGNPAQSLTPPTNVSRNKHVYNISALIHTQNCRRKLYSVYLEGFLLCKVRYKDLHLWNEQIYRVFGNRLPKFPPKYYLAMTKAMTNERRLQLEQYLQQIVSDPVVTSSEIFMEYFKKLQMDTFNMPTVQLILRIYMPDGAAVELDVQTSDSAERVLEAALFKLGVSRELGEYFSLFITHKEAKGPFTVLSLVVKRIAGFELPFLTIWNLEDDQFQIEVRKWYMNPSNDAMLMGSTEAIDLLYLQAVQEFQMEWTRPTKDQQQKLQHCLKQQNKLKFLELMKTVEYYGYLHITSCTSDYPECDSEVTIWVGNNEMSCHFYSPGGHAENLRLSIKDLICWNVTLLPKKQEVMSPNHQHLELKFDYQQGSSLKCITIHTEQAFLLSSCLKKMLSERPVHRCKEELEIQVDKATCKSNIRPEQNGVHAKKQALLKDKREYCVVDNISDLDL</sequence>
<dbReference type="SMART" id="SM00312">
    <property type="entry name" value="PX"/>
    <property type="match status" value="1"/>
</dbReference>
<feature type="domain" description="PX" evidence="4">
    <location>
        <begin position="1"/>
        <end position="141"/>
    </location>
</feature>
<dbReference type="Pfam" id="PF21273">
    <property type="entry name" value="SNX17-27-31_F1_FERM"/>
    <property type="match status" value="1"/>
</dbReference>
<dbReference type="InterPro" id="IPR048763">
    <property type="entry name" value="SNX17-31_FERM_F1"/>
</dbReference>
<dbReference type="GO" id="GO:0015031">
    <property type="term" value="P:protein transport"/>
    <property type="evidence" value="ECO:0007669"/>
    <property type="project" value="UniProtKB-KW"/>
</dbReference>
<dbReference type="Gene3D" id="3.30.1520.10">
    <property type="entry name" value="Phox-like domain"/>
    <property type="match status" value="1"/>
</dbReference>
<dbReference type="InterPro" id="IPR011993">
    <property type="entry name" value="PH-like_dom_sf"/>
</dbReference>
<accession>A0A6I8Q2Q0</accession>
<evidence type="ECO:0000259" key="4">
    <source>
        <dbReference type="PROSITE" id="PS50195"/>
    </source>
</evidence>
<dbReference type="InterPro" id="IPR048767">
    <property type="entry name" value="SNX17-31_FERM_F2"/>
</dbReference>
<dbReference type="AlphaFoldDB" id="A0A6I8Q2Q0"/>
<evidence type="ECO:0000256" key="1">
    <source>
        <dbReference type="ARBA" id="ARBA00010883"/>
    </source>
</evidence>
<dbReference type="PANTHER" id="PTHR12431">
    <property type="entry name" value="SORTING NEXIN 17 AND 27"/>
    <property type="match status" value="1"/>
</dbReference>
<name>A0A6I8Q2Q0_XENTR</name>
<reference evidence="5" key="1">
    <citation type="journal article" date="2010" name="Science">
        <title>The genome of the Western clawed frog Xenopus tropicalis.</title>
        <authorList>
            <person name="Hellsten U."/>
            <person name="Harland R.M."/>
            <person name="Gilchrist M.J."/>
            <person name="Hendrix D."/>
            <person name="Jurka J."/>
            <person name="Kapitonov V."/>
            <person name="Ovcharenko I."/>
            <person name="Putnam N.H."/>
            <person name="Shu S."/>
            <person name="Taher L."/>
            <person name="Blitz I.L."/>
            <person name="Blumberg B."/>
            <person name="Dichmann D.S."/>
            <person name="Dubchak I."/>
            <person name="Amaya E."/>
            <person name="Detter J.C."/>
            <person name="Fletcher R."/>
            <person name="Gerhard D.S."/>
            <person name="Goodstein D."/>
            <person name="Graves T."/>
            <person name="Grigoriev I.V."/>
            <person name="Grimwood J."/>
            <person name="Kawashima T."/>
            <person name="Lindquist E."/>
            <person name="Lucas S.M."/>
            <person name="Mead P.E."/>
            <person name="Mitros T."/>
            <person name="Ogino H."/>
            <person name="Ohta Y."/>
            <person name="Poliakov A.V."/>
            <person name="Pollet N."/>
            <person name="Robert J."/>
            <person name="Salamov A."/>
            <person name="Sater A.K."/>
            <person name="Schmutz J."/>
            <person name="Terry A."/>
            <person name="Vize P.D."/>
            <person name="Warren W.C."/>
            <person name="Wells D."/>
            <person name="Wills A."/>
            <person name="Wilson R.K."/>
            <person name="Zimmerman L.B."/>
            <person name="Zorn A.M."/>
            <person name="Grainger R."/>
            <person name="Grammer T."/>
            <person name="Khokha M.K."/>
            <person name="Richardson P.M."/>
            <person name="Rokhsar D.S."/>
        </authorList>
    </citation>
    <scope>NUCLEOTIDE SEQUENCE [LARGE SCALE GENOMIC DNA]</scope>
    <source>
        <strain evidence="5">Nigerian</strain>
    </source>
</reference>
<dbReference type="InterPro" id="IPR001683">
    <property type="entry name" value="PX_dom"/>
</dbReference>
<dbReference type="Gene3D" id="2.30.29.30">
    <property type="entry name" value="Pleckstrin-homology domain (PH domain)/Phosphotyrosine-binding domain (PTB)"/>
    <property type="match status" value="1"/>
</dbReference>
<dbReference type="Bgee" id="ENSXETG00000017864">
    <property type="expression patterns" value="Expressed in egg cell and 10 other cell types or tissues"/>
</dbReference>
<gene>
    <name evidence="5" type="primary">snx31</name>
</gene>
<dbReference type="Gene3D" id="3.10.20.90">
    <property type="entry name" value="Phosphatidylinositol 3-kinase Catalytic Subunit, Chain A, domain 1"/>
    <property type="match status" value="1"/>
</dbReference>
<evidence type="ECO:0000256" key="3">
    <source>
        <dbReference type="ARBA" id="ARBA00022927"/>
    </source>
</evidence>
<protein>
    <submittedName>
        <fullName evidence="5">Sorting nexin-31</fullName>
    </submittedName>
</protein>
<organism evidence="5">
    <name type="scientific">Xenopus tropicalis</name>
    <name type="common">Western clawed frog</name>
    <name type="synonym">Silurana tropicalis</name>
    <dbReference type="NCBI Taxonomy" id="8364"/>
    <lineage>
        <taxon>Eukaryota</taxon>
        <taxon>Metazoa</taxon>
        <taxon>Chordata</taxon>
        <taxon>Craniata</taxon>
        <taxon>Vertebrata</taxon>
        <taxon>Euteleostomi</taxon>
        <taxon>Amphibia</taxon>
        <taxon>Batrachia</taxon>
        <taxon>Anura</taxon>
        <taxon>Pipoidea</taxon>
        <taxon>Pipidae</taxon>
        <taxon>Xenopodinae</taxon>
        <taxon>Xenopus</taxon>
        <taxon>Silurana</taxon>
    </lineage>
</organism>
<dbReference type="InterPro" id="IPR040842">
    <property type="entry name" value="SNX17/31_FERM"/>
</dbReference>
<dbReference type="InterPro" id="IPR036871">
    <property type="entry name" value="PX_dom_sf"/>
</dbReference>
<reference evidence="5" key="2">
    <citation type="submission" date="2020-05" db="UniProtKB">
        <authorList>
            <consortium name="Ensembl"/>
        </authorList>
    </citation>
    <scope>IDENTIFICATION</scope>
</reference>
<dbReference type="FunCoup" id="A0A6I8Q2Q0">
    <property type="interactions" value="59"/>
</dbReference>
<dbReference type="Xenbase" id="XB-GENE-5933724">
    <property type="gene designation" value="snx31"/>
</dbReference>
<dbReference type="PANTHER" id="PTHR12431:SF15">
    <property type="entry name" value="SORTING NEXIN-31"/>
    <property type="match status" value="1"/>
</dbReference>
<dbReference type="PROSITE" id="PS50195">
    <property type="entry name" value="PX"/>
    <property type="match status" value="1"/>
</dbReference>
<dbReference type="FunFam" id="1.20.80.60:FF:000001">
    <property type="entry name" value="Sorting nexin-17 isoform1"/>
    <property type="match status" value="1"/>
</dbReference>
<dbReference type="InParanoid" id="A0A6I8Q2Q0"/>
<keyword evidence="2" id="KW-0813">Transport</keyword>
<dbReference type="Ensembl" id="ENSXETT00000060961">
    <property type="protein sequence ID" value="ENSXETP00000061995"/>
    <property type="gene ID" value="ENSXETG00000017864"/>
</dbReference>
<evidence type="ECO:0000313" key="5">
    <source>
        <dbReference type="Ensembl" id="ENSXETP00000061995"/>
    </source>
</evidence>
<dbReference type="Gene3D" id="1.20.80.60">
    <property type="match status" value="1"/>
</dbReference>
<dbReference type="Pfam" id="PF00787">
    <property type="entry name" value="PX"/>
    <property type="match status" value="1"/>
</dbReference>
<keyword evidence="3" id="KW-0653">Protein transport</keyword>
<dbReference type="Pfam" id="PF21271">
    <property type="entry name" value="SNX17-31_F2_FERM"/>
    <property type="match status" value="1"/>
</dbReference>
<dbReference type="Pfam" id="PF18116">
    <property type="entry name" value="SNX17_FERM_C"/>
    <property type="match status" value="1"/>
</dbReference>